<protein>
    <recommendedName>
        <fullName evidence="4">ATPase</fullName>
    </recommendedName>
</protein>
<dbReference type="Proteomes" id="UP000295493">
    <property type="component" value="Unassembled WGS sequence"/>
</dbReference>
<dbReference type="EMBL" id="SNWD01000001">
    <property type="protein sequence ID" value="TDN86633.1"/>
    <property type="molecule type" value="Genomic_DNA"/>
</dbReference>
<proteinExistence type="predicted"/>
<gene>
    <name evidence="2" type="ORF">EV664_101207</name>
</gene>
<feature type="transmembrane region" description="Helical" evidence="1">
    <location>
        <begin position="22"/>
        <end position="43"/>
    </location>
</feature>
<reference evidence="2 3" key="1">
    <citation type="submission" date="2019-03" db="EMBL/GenBank/DDBJ databases">
        <title>Genomic Encyclopedia of Type Strains, Phase IV (KMG-IV): sequencing the most valuable type-strain genomes for metagenomic binning, comparative biology and taxonomic classification.</title>
        <authorList>
            <person name="Goeker M."/>
        </authorList>
    </citation>
    <scope>NUCLEOTIDE SEQUENCE [LARGE SCALE GENOMIC DNA]</scope>
    <source>
        <strain evidence="2 3">DSM 25059</strain>
    </source>
</reference>
<keyword evidence="1" id="KW-0812">Transmembrane</keyword>
<evidence type="ECO:0000313" key="2">
    <source>
        <dbReference type="EMBL" id="TDN86633.1"/>
    </source>
</evidence>
<evidence type="ECO:0000313" key="3">
    <source>
        <dbReference type="Proteomes" id="UP000295493"/>
    </source>
</evidence>
<comment type="caution">
    <text evidence="2">The sequence shown here is derived from an EMBL/GenBank/DDBJ whole genome shotgun (WGS) entry which is preliminary data.</text>
</comment>
<accession>A0A4R6FXG0</accession>
<keyword evidence="1" id="KW-0472">Membrane</keyword>
<evidence type="ECO:0008006" key="4">
    <source>
        <dbReference type="Google" id="ProtNLM"/>
    </source>
</evidence>
<keyword evidence="3" id="KW-1185">Reference proteome</keyword>
<organism evidence="2 3">
    <name type="scientific">Stakelama pacifica</name>
    <dbReference type="NCBI Taxonomy" id="517720"/>
    <lineage>
        <taxon>Bacteria</taxon>
        <taxon>Pseudomonadati</taxon>
        <taxon>Pseudomonadota</taxon>
        <taxon>Alphaproteobacteria</taxon>
        <taxon>Sphingomonadales</taxon>
        <taxon>Sphingomonadaceae</taxon>
        <taxon>Stakelama</taxon>
    </lineage>
</organism>
<feature type="transmembrane region" description="Helical" evidence="1">
    <location>
        <begin position="55"/>
        <end position="77"/>
    </location>
</feature>
<dbReference type="AlphaFoldDB" id="A0A4R6FXG0"/>
<name>A0A4R6FXG0_9SPHN</name>
<evidence type="ECO:0000256" key="1">
    <source>
        <dbReference type="SAM" id="Phobius"/>
    </source>
</evidence>
<keyword evidence="1" id="KW-1133">Transmembrane helix</keyword>
<sequence>MHWEAEVEETEATRSPAGVGRIIAIAVIALSLIWLFSMTALCWPQLQAGMAPVALAEFIAALCIPPMLIGVIALLLLRTPRAEAARFGGAARAMRAEAASLDRIVTGLSQRIEQNRVELAEQTNALFTMGDDAAERLHAVSNGMSEQAKALDRSAAQLVETANRTGRSLEVVLASLPKAQEEAAGLKDRIDESGLAAGRNVSALDAQLSALTQRGREANDIAGGAAERLAAHIARMEATSEAAGARLEQVAEDMSGEVDAVLHRAAEAVDQSRQAIIAQSEALVAMLTANQEAMHRAGEEGAAALGGRIDAIETALARITERLGAEHQRSADLFASIDTAVNAADARIETLHGDSMDRTRDMVERIESLTRSANDMEETMRRGDYTAKSVIDTAEHLLTALDAAAREMDETMPQALARLDKRIDETQTHIAGAAPEVEALLRAAEGAQESVRSIATLIADQRDAVRAMNDTLLDLLDHGESRIANVHRSVETTIDSARRFSDEAAPQLVDTLLRIRETAATASDQARKTLGAIIPAAAHKLEQESSDALERAVDRSVNRQIAELHRSADEALGAANDAAERLSRQMSELSGATAEIEGRLKEALAERQANDRDALAHHVSLLIDALNSASIDISKHFSDEVSDTAWSAYLKGDRGIFTRRAVRLLDTPEAKAIARLYGEDDSFHELVNRYIHDFEAMLRQVLALRDGSPLGITMLSSDMGKLYVMLAQAIERLRG</sequence>